<sequence length="181" mass="20226">GLSKYFPGGIIGVDKDQCPVKYFAFGSLDPKGVRKAAKFSDIVKHVIQITEREALFLKKQSLKVGKELPGSVYIVDFKDLPFSTATDKKAIEHTIYLAKMYQDNYPEMLKSAYVINISPYFTLVFNIVKVFLAASIMKKCHFCSRDDIKSKLLNVIDADDLPAFLGGNKTDPDGNPLCLTF</sequence>
<dbReference type="Proteomes" id="UP000887116">
    <property type="component" value="Unassembled WGS sequence"/>
</dbReference>
<gene>
    <name evidence="2" type="ORF">TNCT_200291</name>
</gene>
<dbReference type="GO" id="GO:0005737">
    <property type="term" value="C:cytoplasm"/>
    <property type="evidence" value="ECO:0007669"/>
    <property type="project" value="TreeGrafter"/>
</dbReference>
<dbReference type="Pfam" id="PF00650">
    <property type="entry name" value="CRAL_TRIO"/>
    <property type="match status" value="1"/>
</dbReference>
<dbReference type="PANTHER" id="PTHR23324:SF83">
    <property type="entry name" value="SEC14-LIKE PROTEIN 2"/>
    <property type="match status" value="1"/>
</dbReference>
<evidence type="ECO:0000313" key="3">
    <source>
        <dbReference type="Proteomes" id="UP000887116"/>
    </source>
</evidence>
<dbReference type="SMART" id="SM00516">
    <property type="entry name" value="SEC14"/>
    <property type="match status" value="1"/>
</dbReference>
<dbReference type="SUPFAM" id="SSF52087">
    <property type="entry name" value="CRAL/TRIO domain"/>
    <property type="match status" value="1"/>
</dbReference>
<feature type="non-terminal residue" evidence="2">
    <location>
        <position position="181"/>
    </location>
</feature>
<evidence type="ECO:0000259" key="1">
    <source>
        <dbReference type="PROSITE" id="PS50191"/>
    </source>
</evidence>
<dbReference type="PANTHER" id="PTHR23324">
    <property type="entry name" value="SEC14 RELATED PROTEIN"/>
    <property type="match status" value="1"/>
</dbReference>
<accession>A0A8X6FQN0</accession>
<evidence type="ECO:0000313" key="2">
    <source>
        <dbReference type="EMBL" id="GFQ86797.1"/>
    </source>
</evidence>
<name>A0A8X6FQN0_TRICU</name>
<dbReference type="CDD" id="cd00170">
    <property type="entry name" value="SEC14"/>
    <property type="match status" value="1"/>
</dbReference>
<feature type="non-terminal residue" evidence="2">
    <location>
        <position position="1"/>
    </location>
</feature>
<feature type="domain" description="CRAL-TRIO" evidence="1">
    <location>
        <begin position="1"/>
        <end position="173"/>
    </location>
</feature>
<dbReference type="InterPro" id="IPR036865">
    <property type="entry name" value="CRAL-TRIO_dom_sf"/>
</dbReference>
<organism evidence="2 3">
    <name type="scientific">Trichonephila clavata</name>
    <name type="common">Joro spider</name>
    <name type="synonym">Nephila clavata</name>
    <dbReference type="NCBI Taxonomy" id="2740835"/>
    <lineage>
        <taxon>Eukaryota</taxon>
        <taxon>Metazoa</taxon>
        <taxon>Ecdysozoa</taxon>
        <taxon>Arthropoda</taxon>
        <taxon>Chelicerata</taxon>
        <taxon>Arachnida</taxon>
        <taxon>Araneae</taxon>
        <taxon>Araneomorphae</taxon>
        <taxon>Entelegynae</taxon>
        <taxon>Araneoidea</taxon>
        <taxon>Nephilidae</taxon>
        <taxon>Trichonephila</taxon>
    </lineage>
</organism>
<reference evidence="2" key="1">
    <citation type="submission" date="2020-07" db="EMBL/GenBank/DDBJ databases">
        <title>Multicomponent nature underlies the extraordinary mechanical properties of spider dragline silk.</title>
        <authorList>
            <person name="Kono N."/>
            <person name="Nakamura H."/>
            <person name="Mori M."/>
            <person name="Yoshida Y."/>
            <person name="Ohtoshi R."/>
            <person name="Malay A.D."/>
            <person name="Moran D.A.P."/>
            <person name="Tomita M."/>
            <person name="Numata K."/>
            <person name="Arakawa K."/>
        </authorList>
    </citation>
    <scope>NUCLEOTIDE SEQUENCE</scope>
</reference>
<dbReference type="Gene3D" id="3.40.525.10">
    <property type="entry name" value="CRAL-TRIO lipid binding domain"/>
    <property type="match status" value="1"/>
</dbReference>
<dbReference type="PROSITE" id="PS50191">
    <property type="entry name" value="CRAL_TRIO"/>
    <property type="match status" value="1"/>
</dbReference>
<dbReference type="AlphaFoldDB" id="A0A8X6FQN0"/>
<dbReference type="OrthoDB" id="6409645at2759"/>
<dbReference type="EMBL" id="BMAO01003278">
    <property type="protein sequence ID" value="GFQ86797.1"/>
    <property type="molecule type" value="Genomic_DNA"/>
</dbReference>
<dbReference type="InterPro" id="IPR051064">
    <property type="entry name" value="SEC14/CRAL-TRIO_domain"/>
</dbReference>
<protein>
    <submittedName>
        <fullName evidence="2">Retinal-binding protein</fullName>
    </submittedName>
</protein>
<keyword evidence="3" id="KW-1185">Reference proteome</keyword>
<dbReference type="InterPro" id="IPR001251">
    <property type="entry name" value="CRAL-TRIO_dom"/>
</dbReference>
<proteinExistence type="predicted"/>
<comment type="caution">
    <text evidence="2">The sequence shown here is derived from an EMBL/GenBank/DDBJ whole genome shotgun (WGS) entry which is preliminary data.</text>
</comment>